<dbReference type="Gene3D" id="3.40.50.620">
    <property type="entry name" value="HUPs"/>
    <property type="match status" value="3"/>
</dbReference>
<dbReference type="SUPFAM" id="SSF53254">
    <property type="entry name" value="Phosphoglycerate mutase-like"/>
    <property type="match status" value="1"/>
</dbReference>
<evidence type="ECO:0000256" key="1">
    <source>
        <dbReference type="ARBA" id="ARBA00001947"/>
    </source>
</evidence>
<dbReference type="CDD" id="cd07067">
    <property type="entry name" value="HP_PGM_like"/>
    <property type="match status" value="1"/>
</dbReference>
<dbReference type="InterPro" id="IPR013155">
    <property type="entry name" value="M/V/L/I-tRNA-synth_anticd-bd"/>
</dbReference>
<evidence type="ECO:0000256" key="6">
    <source>
        <dbReference type="ARBA" id="ARBA00022598"/>
    </source>
</evidence>
<dbReference type="Gene3D" id="3.90.740.10">
    <property type="entry name" value="Valyl/Leucyl/Isoleucyl-tRNA synthetase, editing domain"/>
    <property type="match status" value="1"/>
</dbReference>
<feature type="domain" description="Aminoacyl-tRNA synthetase class Ia" evidence="16">
    <location>
        <begin position="694"/>
        <end position="827"/>
    </location>
</feature>
<dbReference type="PRINTS" id="PR00984">
    <property type="entry name" value="TRNASYNTHILE"/>
</dbReference>
<dbReference type="Pfam" id="PF00133">
    <property type="entry name" value="tRNA-synt_1"/>
    <property type="match status" value="2"/>
</dbReference>
<dbReference type="InterPro" id="IPR009080">
    <property type="entry name" value="tRNAsynth_Ia_anticodon-bd"/>
</dbReference>
<evidence type="ECO:0000256" key="11">
    <source>
        <dbReference type="ARBA" id="ARBA00022917"/>
    </source>
</evidence>
<protein>
    <recommendedName>
        <fullName evidence="15">Isoleucine--tRNA ligase</fullName>
        <ecNumber evidence="15">6.1.1.5</ecNumber>
    </recommendedName>
    <alternativeName>
        <fullName evidence="15">Isoleucyl-tRNA synthetase</fullName>
        <shortName evidence="15">IleRS</shortName>
    </alternativeName>
</protein>
<evidence type="ECO:0000313" key="18">
    <source>
        <dbReference type="EMBL" id="PJB98483.1"/>
    </source>
</evidence>
<comment type="domain">
    <text evidence="15">IleRS has two distinct active sites: one for aminoacylation and one for editing. The misactivated valine is translocated from the active site to the editing site, which sterically excludes the correctly activated isoleucine. The single editing site contains two valyl binding pockets, one specific for each substrate (Val-AMP or Val-tRNA(Ile)).</text>
</comment>
<sequence length="1155" mass="134467">MLKNLNSFKPAEIEEKILKFWQENKIFEKSLRQAKAKPPKDYVFYDGPPFANGLPHYGHILASIIKDVIPRYQTMKGKKVERRWGWDCHGLPVEFEVEKELGLKTKKDIEKFGIEKFNEVAKKSVLKYESDWKKIIPRIGRWADMENAYKTMDADYMESVLWVFKSLYEKGLIYEGYKSMHVCPRCETTLSNFEVTLGYKDIEDASIIVKFPISKFPNTYLVAWTTTPWTLPGNVALAINPNFQYVKIKINNEYFILAKERLSVIGFNYKIIEKIKGSKLIGLSYEPIFDYYSKDKNSKNRENGWKIYPADFVTIEEGTGIVHIAPAFGSEDMDLADKFHLPFVQHVSLDGKFKKEVKDFAGLAVKPKDSPQITDQKIIDFLSKNNKLFKSEKITHSYPHCWRCETPLLNYAASSWFVKVTAIKNKLIKNNKKINWVPNHIKTGRFGKWLEEARDWAISRSRFWGAPLPVWKCKKCKAIKVIYSVEEIKNNSRKSHNKYFLMRHGEAESNLFKISSSNYKHNHHVTEKGKKETLNSLKKLKGIDLIFSSDFVRAKETAQIAAKYFKIKKVIYDKRLREINTGIFDGKNEKEYHSYFSSLEEKFYKTPPKGENLTELKKRVSKFLYEIDRKYSHKNILIITHEYPIWMMATSAVGANVKKAIEIKGKEKDSIKTGEVKTLNFFPLPHNQDFELDLHRPYIDKIEFPCSCGEKMKRIEDVFDCWFESGSMPYAQSHYPFERHLPFPAEFIAEGIDQTRGWFYTLLVLSTALFNKSAYKNVIVNGIILAETGQKMSKRLKNYPDPMDIVSKYGADSLRLYLLASPAVAAEGLNFSEKGVDEIYKKVILRLWNVYKFYELYSNSLKTKSSKLKAINVLDKWILARLEELKTEILRLMDKYELDKAVRPVANFVEDLSTWYIRRSRERFKADTGDNQRASLITHYVLLEFSKIIAPFTPFIAEGIYKSLQNTDSVSVHLENWPKPNKKLIDKKLLEAMAEVRRIASLALEARAKAGIKVRQPLASLKLKTQSLKLKANKELLNILADEVNVKEVVFDNKIKDEIELDTKITAELRQEGILREFTRIIQDLRKEAGYLPKDKIYLWLEAPKEIESVINKYLNYFKEKIGAKTVEFRRTEKFDAELETRIDSKKIWIGIKKI</sequence>
<dbReference type="Proteomes" id="UP000230097">
    <property type="component" value="Unassembled WGS sequence"/>
</dbReference>
<comment type="similarity">
    <text evidence="3 15">Belongs to the class-I aminoacyl-tRNA synthetase family. IleS type 2 subfamily.</text>
</comment>
<dbReference type="CDD" id="cd07961">
    <property type="entry name" value="Anticodon_Ia_Ile_ABEc"/>
    <property type="match status" value="1"/>
</dbReference>
<dbReference type="InterPro" id="IPR002300">
    <property type="entry name" value="aa-tRNA-synth_Ia"/>
</dbReference>
<dbReference type="PROSITE" id="PS00178">
    <property type="entry name" value="AA_TRNA_LIGASE_I"/>
    <property type="match status" value="1"/>
</dbReference>
<dbReference type="GO" id="GO:0004822">
    <property type="term" value="F:isoleucine-tRNA ligase activity"/>
    <property type="evidence" value="ECO:0007669"/>
    <property type="project" value="UniProtKB-UniRule"/>
</dbReference>
<dbReference type="GO" id="GO:0006428">
    <property type="term" value="P:isoleucyl-tRNA aminoacylation"/>
    <property type="evidence" value="ECO:0007669"/>
    <property type="project" value="UniProtKB-UniRule"/>
</dbReference>
<dbReference type="InterPro" id="IPR013078">
    <property type="entry name" value="His_Pase_superF_clade-1"/>
</dbReference>
<comment type="cofactor">
    <cofactor evidence="1 15">
        <name>Zn(2+)</name>
        <dbReference type="ChEBI" id="CHEBI:29105"/>
    </cofactor>
</comment>
<dbReference type="SUPFAM" id="SSF52374">
    <property type="entry name" value="Nucleotidylyl transferase"/>
    <property type="match status" value="1"/>
</dbReference>
<keyword evidence="5 15" id="KW-0963">Cytoplasm</keyword>
<evidence type="ECO:0000256" key="14">
    <source>
        <dbReference type="ARBA" id="ARBA00048359"/>
    </source>
</evidence>
<evidence type="ECO:0000313" key="19">
    <source>
        <dbReference type="Proteomes" id="UP000230097"/>
    </source>
</evidence>
<dbReference type="PANTHER" id="PTHR42780:SF1">
    <property type="entry name" value="ISOLEUCINE--TRNA LIGASE, CYTOPLASMIC"/>
    <property type="match status" value="1"/>
</dbReference>
<feature type="short sequence motif" description="'HIGH' region" evidence="15">
    <location>
        <begin position="49"/>
        <end position="59"/>
    </location>
</feature>
<gene>
    <name evidence="15" type="primary">ileS</name>
    <name evidence="18" type="ORF">CO078_01865</name>
</gene>
<dbReference type="GO" id="GO:0000049">
    <property type="term" value="F:tRNA binding"/>
    <property type="evidence" value="ECO:0007669"/>
    <property type="project" value="InterPro"/>
</dbReference>
<evidence type="ECO:0000259" key="16">
    <source>
        <dbReference type="Pfam" id="PF00133"/>
    </source>
</evidence>
<comment type="catalytic activity">
    <reaction evidence="14 15">
        <text>tRNA(Ile) + L-isoleucine + ATP = L-isoleucyl-tRNA(Ile) + AMP + diphosphate</text>
        <dbReference type="Rhea" id="RHEA:11060"/>
        <dbReference type="Rhea" id="RHEA-COMP:9666"/>
        <dbReference type="Rhea" id="RHEA-COMP:9695"/>
        <dbReference type="ChEBI" id="CHEBI:30616"/>
        <dbReference type="ChEBI" id="CHEBI:33019"/>
        <dbReference type="ChEBI" id="CHEBI:58045"/>
        <dbReference type="ChEBI" id="CHEBI:78442"/>
        <dbReference type="ChEBI" id="CHEBI:78528"/>
        <dbReference type="ChEBI" id="CHEBI:456215"/>
        <dbReference type="EC" id="6.1.1.5"/>
    </reaction>
</comment>
<keyword evidence="12 15" id="KW-0030">Aminoacyl-tRNA synthetase</keyword>
<dbReference type="Gene3D" id="1.10.730.10">
    <property type="entry name" value="Isoleucyl-tRNA Synthetase, Domain 1"/>
    <property type="match status" value="1"/>
</dbReference>
<keyword evidence="8 15" id="KW-0547">Nucleotide-binding</keyword>
<comment type="subcellular location">
    <subcellularLocation>
        <location evidence="2 15">Cytoplasm</location>
    </subcellularLocation>
</comment>
<evidence type="ECO:0000256" key="9">
    <source>
        <dbReference type="ARBA" id="ARBA00022833"/>
    </source>
</evidence>
<evidence type="ECO:0000256" key="2">
    <source>
        <dbReference type="ARBA" id="ARBA00004496"/>
    </source>
</evidence>
<evidence type="ECO:0000256" key="12">
    <source>
        <dbReference type="ARBA" id="ARBA00023146"/>
    </source>
</evidence>
<dbReference type="InterPro" id="IPR033709">
    <property type="entry name" value="Anticodon_Ile_ABEc"/>
</dbReference>
<dbReference type="PANTHER" id="PTHR42780">
    <property type="entry name" value="SOLEUCYL-TRNA SYNTHETASE"/>
    <property type="match status" value="1"/>
</dbReference>
<dbReference type="Pfam" id="PF08264">
    <property type="entry name" value="Anticodon_1"/>
    <property type="match status" value="1"/>
</dbReference>
<comment type="caution">
    <text evidence="18">The sequence shown here is derived from an EMBL/GenBank/DDBJ whole genome shotgun (WGS) entry which is preliminary data.</text>
</comment>
<dbReference type="SUPFAM" id="SSF47323">
    <property type="entry name" value="Anticodon-binding domain of a subclass of class I aminoacyl-tRNA synthetases"/>
    <property type="match status" value="1"/>
</dbReference>
<dbReference type="FunFam" id="3.40.50.620:FF:000063">
    <property type="entry name" value="Isoleucine--tRNA ligase"/>
    <property type="match status" value="1"/>
</dbReference>
<feature type="short sequence motif" description="'KMSKS' region" evidence="15">
    <location>
        <begin position="791"/>
        <end position="795"/>
    </location>
</feature>
<dbReference type="GO" id="GO:0002161">
    <property type="term" value="F:aminoacyl-tRNA deacylase activity"/>
    <property type="evidence" value="ECO:0007669"/>
    <property type="project" value="InterPro"/>
</dbReference>
<keyword evidence="11 15" id="KW-0648">Protein biosynthesis</keyword>
<dbReference type="EC" id="6.1.1.5" evidence="15"/>
<dbReference type="InterPro" id="IPR002301">
    <property type="entry name" value="Ile-tRNA-ligase"/>
</dbReference>
<keyword evidence="10 15" id="KW-0067">ATP-binding</keyword>
<comment type="subunit">
    <text evidence="4 15">Monomer.</text>
</comment>
<keyword evidence="9 15" id="KW-0862">Zinc</keyword>
<proteinExistence type="inferred from homology"/>
<keyword evidence="7 15" id="KW-0479">Metal-binding</keyword>
<keyword evidence="6 15" id="KW-0436">Ligase</keyword>
<dbReference type="InterPro" id="IPR009008">
    <property type="entry name" value="Val/Leu/Ile-tRNA-synth_edit"/>
</dbReference>
<evidence type="ECO:0000256" key="10">
    <source>
        <dbReference type="ARBA" id="ARBA00022840"/>
    </source>
</evidence>
<feature type="domain" description="Methionyl/Valyl/Leucyl/Isoleucyl-tRNA synthetase anticodon-binding" evidence="17">
    <location>
        <begin position="875"/>
        <end position="1018"/>
    </location>
</feature>
<dbReference type="InterPro" id="IPR023586">
    <property type="entry name" value="Ile-tRNA-ligase_type2"/>
</dbReference>
<evidence type="ECO:0000259" key="17">
    <source>
        <dbReference type="Pfam" id="PF08264"/>
    </source>
</evidence>
<evidence type="ECO:0000256" key="13">
    <source>
        <dbReference type="ARBA" id="ARBA00025217"/>
    </source>
</evidence>
<feature type="domain" description="Aminoacyl-tRNA synthetase class Ia" evidence="16">
    <location>
        <begin position="16"/>
        <end position="511"/>
    </location>
</feature>
<evidence type="ECO:0000256" key="3">
    <source>
        <dbReference type="ARBA" id="ARBA00007078"/>
    </source>
</evidence>
<comment type="function">
    <text evidence="13 15">Catalyzes the attachment of isoleucine to tRNA(Ile). As IleRS can inadvertently accommodate and process structurally similar amino acids such as valine, to avoid such errors it has two additional distinct tRNA(Ile)-dependent editing activities. One activity is designated as 'pretransfer' editing and involves the hydrolysis of activated Val-AMP. The other activity is designated 'posttransfer' editing and involves deacylation of mischarged Val-tRNA(Ile).</text>
</comment>
<dbReference type="GO" id="GO:0008270">
    <property type="term" value="F:zinc ion binding"/>
    <property type="evidence" value="ECO:0007669"/>
    <property type="project" value="UniProtKB-UniRule"/>
</dbReference>
<dbReference type="HAMAP" id="MF_02003">
    <property type="entry name" value="Ile_tRNA_synth_type2"/>
    <property type="match status" value="1"/>
</dbReference>
<dbReference type="InterPro" id="IPR001412">
    <property type="entry name" value="aa-tRNA-synth_I_CS"/>
</dbReference>
<dbReference type="EMBL" id="PFTC01000044">
    <property type="protein sequence ID" value="PJB98483.1"/>
    <property type="molecule type" value="Genomic_DNA"/>
</dbReference>
<organism evidence="18 19">
    <name type="scientific">Candidatus Nealsonbacteria bacterium CG_4_9_14_0_8_um_filter_36_17</name>
    <dbReference type="NCBI Taxonomy" id="1974693"/>
    <lineage>
        <taxon>Bacteria</taxon>
        <taxon>Candidatus Nealsoniibacteriota</taxon>
    </lineage>
</organism>
<dbReference type="GO" id="GO:0005737">
    <property type="term" value="C:cytoplasm"/>
    <property type="evidence" value="ECO:0007669"/>
    <property type="project" value="UniProtKB-SubCell"/>
</dbReference>
<evidence type="ECO:0000256" key="8">
    <source>
        <dbReference type="ARBA" id="ARBA00022741"/>
    </source>
</evidence>
<dbReference type="AlphaFoldDB" id="A0A2M8DL48"/>
<dbReference type="GO" id="GO:0005524">
    <property type="term" value="F:ATP binding"/>
    <property type="evidence" value="ECO:0007669"/>
    <property type="project" value="UniProtKB-UniRule"/>
</dbReference>
<evidence type="ECO:0000256" key="15">
    <source>
        <dbReference type="HAMAP-Rule" id="MF_02003"/>
    </source>
</evidence>
<reference evidence="19" key="1">
    <citation type="submission" date="2017-09" db="EMBL/GenBank/DDBJ databases">
        <title>Depth-based differentiation of microbial function through sediment-hosted aquifers and enrichment of novel symbionts in the deep terrestrial subsurface.</title>
        <authorList>
            <person name="Probst A.J."/>
            <person name="Ladd B."/>
            <person name="Jarett J.K."/>
            <person name="Geller-Mcgrath D.E."/>
            <person name="Sieber C.M.K."/>
            <person name="Emerson J.B."/>
            <person name="Anantharaman K."/>
            <person name="Thomas B.C."/>
            <person name="Malmstrom R."/>
            <person name="Stieglmeier M."/>
            <person name="Klingl A."/>
            <person name="Woyke T."/>
            <person name="Ryan C.M."/>
            <person name="Banfield J.F."/>
        </authorList>
    </citation>
    <scope>NUCLEOTIDE SEQUENCE [LARGE SCALE GENOMIC DNA]</scope>
</reference>
<dbReference type="SUPFAM" id="SSF50677">
    <property type="entry name" value="ValRS/IleRS/LeuRS editing domain"/>
    <property type="match status" value="1"/>
</dbReference>
<feature type="binding site" evidence="15">
    <location>
        <position position="794"/>
    </location>
    <ligand>
        <name>ATP</name>
        <dbReference type="ChEBI" id="CHEBI:30616"/>
    </ligand>
</feature>
<dbReference type="InterPro" id="IPR029033">
    <property type="entry name" value="His_PPase_superfam"/>
</dbReference>
<accession>A0A2M8DL48</accession>
<evidence type="ECO:0000256" key="5">
    <source>
        <dbReference type="ARBA" id="ARBA00022490"/>
    </source>
</evidence>
<dbReference type="InterPro" id="IPR014729">
    <property type="entry name" value="Rossmann-like_a/b/a_fold"/>
</dbReference>
<evidence type="ECO:0000256" key="7">
    <source>
        <dbReference type="ARBA" id="ARBA00022723"/>
    </source>
</evidence>
<name>A0A2M8DL48_9BACT</name>
<evidence type="ECO:0000256" key="4">
    <source>
        <dbReference type="ARBA" id="ARBA00011245"/>
    </source>
</evidence>